<feature type="region of interest" description="Disordered" evidence="7">
    <location>
        <begin position="628"/>
        <end position="665"/>
    </location>
</feature>
<dbReference type="CDD" id="cd18008">
    <property type="entry name" value="DEXDc_SHPRH-like"/>
    <property type="match status" value="1"/>
</dbReference>
<dbReference type="SUPFAM" id="SSF57850">
    <property type="entry name" value="RING/U-box"/>
    <property type="match status" value="1"/>
</dbReference>
<dbReference type="Gene3D" id="3.40.50.10810">
    <property type="entry name" value="Tandem AAA-ATPase domain"/>
    <property type="match status" value="1"/>
</dbReference>
<dbReference type="PROSITE" id="PS51192">
    <property type="entry name" value="HELICASE_ATP_BIND_1"/>
    <property type="match status" value="1"/>
</dbReference>
<comment type="similarity">
    <text evidence="1">Belongs to the SNF2/RAD54 helicase family.</text>
</comment>
<evidence type="ECO:0000256" key="4">
    <source>
        <dbReference type="ARBA" id="ARBA00022806"/>
    </source>
</evidence>
<dbReference type="Proteomes" id="UP000807469">
    <property type="component" value="Unassembled WGS sequence"/>
</dbReference>
<dbReference type="GO" id="GO:0008270">
    <property type="term" value="F:zinc ion binding"/>
    <property type="evidence" value="ECO:0007669"/>
    <property type="project" value="UniProtKB-KW"/>
</dbReference>
<feature type="domain" description="RING-type" evidence="8">
    <location>
        <begin position="529"/>
        <end position="599"/>
    </location>
</feature>
<dbReference type="CDD" id="cd18793">
    <property type="entry name" value="SF2_C_SNF"/>
    <property type="match status" value="1"/>
</dbReference>
<feature type="compositionally biased region" description="Polar residues" evidence="7">
    <location>
        <begin position="686"/>
        <end position="702"/>
    </location>
</feature>
<evidence type="ECO:0000313" key="12">
    <source>
        <dbReference type="Proteomes" id="UP000807469"/>
    </source>
</evidence>
<dbReference type="InterPro" id="IPR027417">
    <property type="entry name" value="P-loop_NTPase"/>
</dbReference>
<evidence type="ECO:0000259" key="10">
    <source>
        <dbReference type="PROSITE" id="PS51194"/>
    </source>
</evidence>
<reference evidence="11" key="1">
    <citation type="submission" date="2020-11" db="EMBL/GenBank/DDBJ databases">
        <authorList>
            <consortium name="DOE Joint Genome Institute"/>
            <person name="Ahrendt S."/>
            <person name="Riley R."/>
            <person name="Andreopoulos W."/>
            <person name="Labutti K."/>
            <person name="Pangilinan J."/>
            <person name="Ruiz-Duenas F.J."/>
            <person name="Barrasa J.M."/>
            <person name="Sanchez-Garcia M."/>
            <person name="Camarero S."/>
            <person name="Miyauchi S."/>
            <person name="Serrano A."/>
            <person name="Linde D."/>
            <person name="Babiker R."/>
            <person name="Drula E."/>
            <person name="Ayuso-Fernandez I."/>
            <person name="Pacheco R."/>
            <person name="Padilla G."/>
            <person name="Ferreira P."/>
            <person name="Barriuso J."/>
            <person name="Kellner H."/>
            <person name="Castanera R."/>
            <person name="Alfaro M."/>
            <person name="Ramirez L."/>
            <person name="Pisabarro A.G."/>
            <person name="Kuo A."/>
            <person name="Tritt A."/>
            <person name="Lipzen A."/>
            <person name="He G."/>
            <person name="Yan M."/>
            <person name="Ng V."/>
            <person name="Cullen D."/>
            <person name="Martin F."/>
            <person name="Rosso M.-N."/>
            <person name="Henrissat B."/>
            <person name="Hibbett D."/>
            <person name="Martinez A.T."/>
            <person name="Grigoriev I.V."/>
        </authorList>
    </citation>
    <scope>NUCLEOTIDE SEQUENCE</scope>
    <source>
        <strain evidence="11">CIRM-BRFM 674</strain>
    </source>
</reference>
<sequence>MPPKKGPSLLDALDQSFMSSEGVNPSPDYSPSYPNLHDNLGFTQGSSKSERELQAYRAAQRIQELNILEAESGAELLNSLASGSKASSQPFRLNYDQETPLRTIDVGGPDQEQRLADFVTKSIENTGSNLTVKEAMKKLGLSNSRDLLPGLEVRLLNHQAIGVAWMLERERGPDKGGILADDMGLGKTVQMIATMAANMPAYDDECRTTLIVVPAALLQQWKDEIDTKTNGLFDVHIHHGKDKLKKLSQIRDKDVVVVSYQTLCQDFNVPKGTSPEDEVDWIQQYGGLLSKAKFYRVVADEAQFIRNRSTRSSISLALVKSKLRWMLTGTPVTNTLADIYGLLRFGRFRPWNDWVSFNEHVAKIQSEDALLAGDRAQAILKPILLRRTKYTKLEGKPLLELPAKHIEIVRLKFTPEERQVYDMFEKQTKIQLNKFMRNGTLVKNHTFILVLILRLRQVCCHPYLVLSLGDEYEDPTMVMATASDKELSRAKKIMGIQWALNIKKKFLLRKAAMEMLAFEDESDDPETTCANCSDLFLNDNGRVLPCGHEICFDCTLDLSNAAVAHDGIFGQGTEKENLAAEKEYEAAVAKGHRPCPTCKKMTDLKDHAFKSSAFEPTEDELDEYMRTKRREKNNRHTRRSPTPVKVIKDLSDFSESDSDSDDDLPDVADMFASKLKNNKAMAKGKGSNNVDMDSNMSTTTRKVSGKRKIIEDSDSDTEVKGSISQGKRFRGSSPDSGGQDEKGKARANSGPSEAVMSTWKRGDDDMEPSTKMLALMQFLKEWEASGDKTICYSQWTSMLDLLETLFSRHGIRSLRFDGKMDKTARDATLAQFKQFGGPKVILISTKCGSVGLNLVSANRIVNMDLSWNYAAEAQAYDRCHRIGQEKEVYVKRLVVEDTIEDRMLRLQDVKTGLAEAALGEGTGTNLHKLSVRDIKYLFGMNKDPNASQDS</sequence>
<dbReference type="InterPro" id="IPR000330">
    <property type="entry name" value="SNF2_N"/>
</dbReference>
<feature type="region of interest" description="Disordered" evidence="7">
    <location>
        <begin position="18"/>
        <end position="48"/>
    </location>
</feature>
<dbReference type="PROSITE" id="PS50089">
    <property type="entry name" value="ZF_RING_2"/>
    <property type="match status" value="1"/>
</dbReference>
<evidence type="ECO:0000256" key="3">
    <source>
        <dbReference type="ARBA" id="ARBA00022801"/>
    </source>
</evidence>
<evidence type="ECO:0000256" key="5">
    <source>
        <dbReference type="ARBA" id="ARBA00022840"/>
    </source>
</evidence>
<keyword evidence="6" id="KW-0479">Metal-binding</keyword>
<dbReference type="InterPro" id="IPR001841">
    <property type="entry name" value="Znf_RING"/>
</dbReference>
<evidence type="ECO:0000313" key="11">
    <source>
        <dbReference type="EMBL" id="KAF9485841.1"/>
    </source>
</evidence>
<keyword evidence="3" id="KW-0378">Hydrolase</keyword>
<keyword evidence="6" id="KW-0862">Zinc</keyword>
<evidence type="ECO:0000259" key="9">
    <source>
        <dbReference type="PROSITE" id="PS51192"/>
    </source>
</evidence>
<evidence type="ECO:0000256" key="6">
    <source>
        <dbReference type="PROSITE-ProRule" id="PRU00175"/>
    </source>
</evidence>
<evidence type="ECO:0000259" key="8">
    <source>
        <dbReference type="PROSITE" id="PS50089"/>
    </source>
</evidence>
<dbReference type="GO" id="GO:0004386">
    <property type="term" value="F:helicase activity"/>
    <property type="evidence" value="ECO:0007669"/>
    <property type="project" value="UniProtKB-KW"/>
</dbReference>
<protein>
    <submittedName>
        <fullName evidence="11">Uncharacterized protein</fullName>
    </submittedName>
</protein>
<dbReference type="SMART" id="SM00487">
    <property type="entry name" value="DEXDc"/>
    <property type="match status" value="1"/>
</dbReference>
<dbReference type="EMBL" id="MU155133">
    <property type="protein sequence ID" value="KAF9485841.1"/>
    <property type="molecule type" value="Genomic_DNA"/>
</dbReference>
<comment type="caution">
    <text evidence="11">The sequence shown here is derived from an EMBL/GenBank/DDBJ whole genome shotgun (WGS) entry which is preliminary data.</text>
</comment>
<dbReference type="InterPro" id="IPR049730">
    <property type="entry name" value="SNF2/RAD54-like_C"/>
</dbReference>
<keyword evidence="4" id="KW-0347">Helicase</keyword>
<proteinExistence type="inferred from homology"/>
<name>A0A9P6CZ03_9AGAR</name>
<dbReference type="GO" id="GO:0005634">
    <property type="term" value="C:nucleus"/>
    <property type="evidence" value="ECO:0007669"/>
    <property type="project" value="TreeGrafter"/>
</dbReference>
<dbReference type="InterPro" id="IPR001650">
    <property type="entry name" value="Helicase_C-like"/>
</dbReference>
<dbReference type="OrthoDB" id="423559at2759"/>
<dbReference type="InterPro" id="IPR050628">
    <property type="entry name" value="SNF2_RAD54_helicase_TF"/>
</dbReference>
<keyword evidence="5" id="KW-0067">ATP-binding</keyword>
<feature type="compositionally biased region" description="Low complexity" evidence="7">
    <location>
        <begin position="25"/>
        <end position="34"/>
    </location>
</feature>
<keyword evidence="6" id="KW-0863">Zinc-finger</keyword>
<evidence type="ECO:0000256" key="7">
    <source>
        <dbReference type="SAM" id="MobiDB-lite"/>
    </source>
</evidence>
<organism evidence="11 12">
    <name type="scientific">Pholiota conissans</name>
    <dbReference type="NCBI Taxonomy" id="109636"/>
    <lineage>
        <taxon>Eukaryota</taxon>
        <taxon>Fungi</taxon>
        <taxon>Dikarya</taxon>
        <taxon>Basidiomycota</taxon>
        <taxon>Agaricomycotina</taxon>
        <taxon>Agaricomycetes</taxon>
        <taxon>Agaricomycetidae</taxon>
        <taxon>Agaricales</taxon>
        <taxon>Agaricineae</taxon>
        <taxon>Strophariaceae</taxon>
        <taxon>Pholiota</taxon>
    </lineage>
</organism>
<dbReference type="InterPro" id="IPR038718">
    <property type="entry name" value="SNF2-like_sf"/>
</dbReference>
<feature type="region of interest" description="Disordered" evidence="7">
    <location>
        <begin position="679"/>
        <end position="766"/>
    </location>
</feature>
<feature type="domain" description="Helicase ATP-binding" evidence="9">
    <location>
        <begin position="168"/>
        <end position="349"/>
    </location>
</feature>
<dbReference type="PANTHER" id="PTHR45626:SF16">
    <property type="entry name" value="ATP-DEPENDENT HELICASE ULS1"/>
    <property type="match status" value="1"/>
</dbReference>
<accession>A0A9P6CZ03</accession>
<dbReference type="Pfam" id="PF00271">
    <property type="entry name" value="Helicase_C"/>
    <property type="match status" value="1"/>
</dbReference>
<dbReference type="Pfam" id="PF00176">
    <property type="entry name" value="SNF2-rel_dom"/>
    <property type="match status" value="1"/>
</dbReference>
<dbReference type="InterPro" id="IPR014001">
    <property type="entry name" value="Helicase_ATP-bd"/>
</dbReference>
<gene>
    <name evidence="11" type="ORF">BDN70DRAFT_870738</name>
</gene>
<dbReference type="Gene3D" id="3.30.40.10">
    <property type="entry name" value="Zinc/RING finger domain, C3HC4 (zinc finger)"/>
    <property type="match status" value="1"/>
</dbReference>
<dbReference type="Gene3D" id="3.40.50.300">
    <property type="entry name" value="P-loop containing nucleotide triphosphate hydrolases"/>
    <property type="match status" value="2"/>
</dbReference>
<dbReference type="SUPFAM" id="SSF52540">
    <property type="entry name" value="P-loop containing nucleoside triphosphate hydrolases"/>
    <property type="match status" value="2"/>
</dbReference>
<keyword evidence="2" id="KW-0547">Nucleotide-binding</keyword>
<feature type="compositionally biased region" description="Acidic residues" evidence="7">
    <location>
        <begin position="652"/>
        <end position="665"/>
    </location>
</feature>
<feature type="compositionally biased region" description="Basic residues" evidence="7">
    <location>
        <begin position="628"/>
        <end position="639"/>
    </location>
</feature>
<dbReference type="GO" id="GO:0016787">
    <property type="term" value="F:hydrolase activity"/>
    <property type="evidence" value="ECO:0007669"/>
    <property type="project" value="UniProtKB-KW"/>
</dbReference>
<dbReference type="SMART" id="SM00184">
    <property type="entry name" value="RING"/>
    <property type="match status" value="1"/>
</dbReference>
<dbReference type="InterPro" id="IPR013083">
    <property type="entry name" value="Znf_RING/FYVE/PHD"/>
</dbReference>
<evidence type="ECO:0000256" key="1">
    <source>
        <dbReference type="ARBA" id="ARBA00007025"/>
    </source>
</evidence>
<dbReference type="AlphaFoldDB" id="A0A9P6CZ03"/>
<dbReference type="GO" id="GO:0005524">
    <property type="term" value="F:ATP binding"/>
    <property type="evidence" value="ECO:0007669"/>
    <property type="project" value="UniProtKB-KW"/>
</dbReference>
<dbReference type="PROSITE" id="PS51194">
    <property type="entry name" value="HELICASE_CTER"/>
    <property type="match status" value="1"/>
</dbReference>
<dbReference type="GO" id="GO:0005737">
    <property type="term" value="C:cytoplasm"/>
    <property type="evidence" value="ECO:0007669"/>
    <property type="project" value="TreeGrafter"/>
</dbReference>
<dbReference type="SMART" id="SM00490">
    <property type="entry name" value="HELICc"/>
    <property type="match status" value="1"/>
</dbReference>
<dbReference type="GO" id="GO:0008094">
    <property type="term" value="F:ATP-dependent activity, acting on DNA"/>
    <property type="evidence" value="ECO:0007669"/>
    <property type="project" value="TreeGrafter"/>
</dbReference>
<dbReference type="PANTHER" id="PTHR45626">
    <property type="entry name" value="TRANSCRIPTION TERMINATION FACTOR 2-RELATED"/>
    <property type="match status" value="1"/>
</dbReference>
<dbReference type="GO" id="GO:0000724">
    <property type="term" value="P:double-strand break repair via homologous recombination"/>
    <property type="evidence" value="ECO:0007669"/>
    <property type="project" value="TreeGrafter"/>
</dbReference>
<evidence type="ECO:0000256" key="2">
    <source>
        <dbReference type="ARBA" id="ARBA00022741"/>
    </source>
</evidence>
<keyword evidence="12" id="KW-1185">Reference proteome</keyword>
<feature type="domain" description="Helicase C-terminal" evidence="10">
    <location>
        <begin position="774"/>
        <end position="930"/>
    </location>
</feature>